<comment type="caution">
    <text evidence="2">The sequence shown here is derived from an EMBL/GenBank/DDBJ whole genome shotgun (WGS) entry which is preliminary data.</text>
</comment>
<gene>
    <name evidence="2" type="ORF">ISF6_1911</name>
</gene>
<dbReference type="SUPFAM" id="SSF103642">
    <property type="entry name" value="Sec-C motif"/>
    <property type="match status" value="1"/>
</dbReference>
<organism evidence="2 3">
    <name type="scientific">Piscinibacter sakaiensis</name>
    <name type="common">Ideonella sakaiensis</name>
    <dbReference type="NCBI Taxonomy" id="1547922"/>
    <lineage>
        <taxon>Bacteria</taxon>
        <taxon>Pseudomonadati</taxon>
        <taxon>Pseudomonadota</taxon>
        <taxon>Betaproteobacteria</taxon>
        <taxon>Burkholderiales</taxon>
        <taxon>Sphaerotilaceae</taxon>
        <taxon>Piscinibacter</taxon>
    </lineage>
</organism>
<evidence type="ECO:0000313" key="3">
    <source>
        <dbReference type="Proteomes" id="UP000037660"/>
    </source>
</evidence>
<name>A0A0K8P0B1_PISS1</name>
<dbReference type="Pfam" id="PF03695">
    <property type="entry name" value="UPF0149"/>
    <property type="match status" value="1"/>
</dbReference>
<reference evidence="3" key="1">
    <citation type="submission" date="2015-07" db="EMBL/GenBank/DDBJ databases">
        <title>Discovery of a poly(ethylene terephthalate assimilation.</title>
        <authorList>
            <person name="Yoshida S."/>
            <person name="Hiraga K."/>
            <person name="Takehana T."/>
            <person name="Taniguchi I."/>
            <person name="Yamaji H."/>
            <person name="Maeda Y."/>
            <person name="Toyohara K."/>
            <person name="Miyamoto K."/>
            <person name="Kimura Y."/>
            <person name="Oda K."/>
        </authorList>
    </citation>
    <scope>NUCLEOTIDE SEQUENCE [LARGE SCALE GENOMIC DNA]</scope>
    <source>
        <strain evidence="3">NBRC 110686 / TISTR 2288 / 201-F6</strain>
    </source>
</reference>
<dbReference type="STRING" id="1547922.ISF6_1911"/>
<dbReference type="InterPro" id="IPR036255">
    <property type="entry name" value="YgfB-like_sf"/>
</dbReference>
<sequence length="271" mass="29132">MAKTPSQDIPSAGAAGRDLSDEEFVELDELLAATPSPLDPLDAVMLDGYLCGVLVQPVLLAPEDWLPPIFDLEGRPLPDDVDPAWQARCTALILRRHAALNRSIVEDGGFDPLVLVDDPDAVPDEGDGDGAAADPAEPPLDPADPAAIRAAITRSVEPWVGGFEHATLCFPALTELDDEDVALALARLFRHLPPQSDEEREVIETLDRELPLPDLDAALDELVGAVADLADLTQDARYRVETVRHAQPKPGRNDPCPCGSGRKFKQCHGRG</sequence>
<feature type="compositionally biased region" description="Acidic residues" evidence="1">
    <location>
        <begin position="118"/>
        <end position="128"/>
    </location>
</feature>
<dbReference type="OrthoDB" id="570299at2"/>
<evidence type="ECO:0000313" key="2">
    <source>
        <dbReference type="EMBL" id="GAP36071.1"/>
    </source>
</evidence>
<accession>A0A0K8P0B1</accession>
<feature type="region of interest" description="Disordered" evidence="1">
    <location>
        <begin position="118"/>
        <end position="144"/>
    </location>
</feature>
<dbReference type="InterPro" id="IPR011978">
    <property type="entry name" value="YgfB-like"/>
</dbReference>
<dbReference type="AlphaFoldDB" id="A0A0K8P0B1"/>
<keyword evidence="2" id="KW-0547">Nucleotide-binding</keyword>
<keyword evidence="2" id="KW-0347">Helicase</keyword>
<dbReference type="GO" id="GO:0004386">
    <property type="term" value="F:helicase activity"/>
    <property type="evidence" value="ECO:0007669"/>
    <property type="project" value="UniProtKB-KW"/>
</dbReference>
<dbReference type="SUPFAM" id="SSF101327">
    <property type="entry name" value="YgfB-like"/>
    <property type="match status" value="1"/>
</dbReference>
<dbReference type="RefSeq" id="WP_054020077.1">
    <property type="nucleotide sequence ID" value="NZ_BBYR01000030.1"/>
</dbReference>
<reference evidence="2 3" key="2">
    <citation type="journal article" date="2016" name="Science">
        <title>A bacterium that degrades and assimilates poly(ethylene terephthalate).</title>
        <authorList>
            <person name="Yoshida S."/>
            <person name="Hiraga K."/>
            <person name="Takehana T."/>
            <person name="Taniguchi I."/>
            <person name="Yamaji H."/>
            <person name="Maeda Y."/>
            <person name="Toyohara K."/>
            <person name="Miyamoto K."/>
            <person name="Kimura Y."/>
            <person name="Oda K."/>
        </authorList>
    </citation>
    <scope>NUCLEOTIDE SEQUENCE [LARGE SCALE GENOMIC DNA]</scope>
    <source>
        <strain evidence="3">NBRC 110686 / TISTR 2288 / 201-F6</strain>
    </source>
</reference>
<dbReference type="PANTHER" id="PTHR33747:SF1">
    <property type="entry name" value="ADENYLATE CYCLASE-ASSOCIATED CAP C-TERMINAL DOMAIN-CONTAINING PROTEIN"/>
    <property type="match status" value="1"/>
</dbReference>
<dbReference type="Pfam" id="PF02810">
    <property type="entry name" value="SEC-C"/>
    <property type="match status" value="1"/>
</dbReference>
<dbReference type="PANTHER" id="PTHR33747">
    <property type="entry name" value="UPF0225 PROTEIN SCO1677"/>
    <property type="match status" value="1"/>
</dbReference>
<proteinExistence type="predicted"/>
<dbReference type="Proteomes" id="UP000037660">
    <property type="component" value="Unassembled WGS sequence"/>
</dbReference>
<dbReference type="InterPro" id="IPR004027">
    <property type="entry name" value="SEC_C_motif"/>
</dbReference>
<dbReference type="Gene3D" id="3.10.450.50">
    <property type="match status" value="1"/>
</dbReference>
<keyword evidence="2" id="KW-0067">ATP-binding</keyword>
<protein>
    <submittedName>
        <fullName evidence="2">Protein export cytoplasm protein SecA ATPase RNA helicase</fullName>
    </submittedName>
</protein>
<keyword evidence="2" id="KW-0378">Hydrolase</keyword>
<keyword evidence="3" id="KW-1185">Reference proteome</keyword>
<dbReference type="EMBL" id="BBYR01000030">
    <property type="protein sequence ID" value="GAP36071.1"/>
    <property type="molecule type" value="Genomic_DNA"/>
</dbReference>
<evidence type="ECO:0000256" key="1">
    <source>
        <dbReference type="SAM" id="MobiDB-lite"/>
    </source>
</evidence>